<proteinExistence type="predicted"/>
<accession>A0A9P6B4G8</accession>
<comment type="caution">
    <text evidence="1">The sequence shown here is derived from an EMBL/GenBank/DDBJ whole genome shotgun (WGS) entry which is preliminary data.</text>
</comment>
<dbReference type="Proteomes" id="UP000886523">
    <property type="component" value="Unassembled WGS sequence"/>
</dbReference>
<name>A0A9P6B4G8_9AGAM</name>
<sequence>MEPLMTVICPTSPRHNTPHNALSVRTFKTYMCWRHRRRCIKQRLSIPTLRQIICCSVSGMVLTDSTCIISVRSAPTIET</sequence>
<organism evidence="1 2">
    <name type="scientific">Hydnum rufescens UP504</name>
    <dbReference type="NCBI Taxonomy" id="1448309"/>
    <lineage>
        <taxon>Eukaryota</taxon>
        <taxon>Fungi</taxon>
        <taxon>Dikarya</taxon>
        <taxon>Basidiomycota</taxon>
        <taxon>Agaricomycotina</taxon>
        <taxon>Agaricomycetes</taxon>
        <taxon>Cantharellales</taxon>
        <taxon>Hydnaceae</taxon>
        <taxon>Hydnum</taxon>
    </lineage>
</organism>
<reference evidence="1" key="1">
    <citation type="journal article" date="2020" name="Nat. Commun.">
        <title>Large-scale genome sequencing of mycorrhizal fungi provides insights into the early evolution of symbiotic traits.</title>
        <authorList>
            <person name="Miyauchi S."/>
            <person name="Kiss E."/>
            <person name="Kuo A."/>
            <person name="Drula E."/>
            <person name="Kohler A."/>
            <person name="Sanchez-Garcia M."/>
            <person name="Morin E."/>
            <person name="Andreopoulos B."/>
            <person name="Barry K.W."/>
            <person name="Bonito G."/>
            <person name="Buee M."/>
            <person name="Carver A."/>
            <person name="Chen C."/>
            <person name="Cichocki N."/>
            <person name="Clum A."/>
            <person name="Culley D."/>
            <person name="Crous P.W."/>
            <person name="Fauchery L."/>
            <person name="Girlanda M."/>
            <person name="Hayes R.D."/>
            <person name="Keri Z."/>
            <person name="LaButti K."/>
            <person name="Lipzen A."/>
            <person name="Lombard V."/>
            <person name="Magnuson J."/>
            <person name="Maillard F."/>
            <person name="Murat C."/>
            <person name="Nolan M."/>
            <person name="Ohm R.A."/>
            <person name="Pangilinan J."/>
            <person name="Pereira M.F."/>
            <person name="Perotto S."/>
            <person name="Peter M."/>
            <person name="Pfister S."/>
            <person name="Riley R."/>
            <person name="Sitrit Y."/>
            <person name="Stielow J.B."/>
            <person name="Szollosi G."/>
            <person name="Zifcakova L."/>
            <person name="Stursova M."/>
            <person name="Spatafora J.W."/>
            <person name="Tedersoo L."/>
            <person name="Vaario L.M."/>
            <person name="Yamada A."/>
            <person name="Yan M."/>
            <person name="Wang P."/>
            <person name="Xu J."/>
            <person name="Bruns T."/>
            <person name="Baldrian P."/>
            <person name="Vilgalys R."/>
            <person name="Dunand C."/>
            <person name="Henrissat B."/>
            <person name="Grigoriev I.V."/>
            <person name="Hibbett D."/>
            <person name="Nagy L.G."/>
            <person name="Martin F.M."/>
        </authorList>
    </citation>
    <scope>NUCLEOTIDE SEQUENCE</scope>
    <source>
        <strain evidence="1">UP504</strain>
    </source>
</reference>
<evidence type="ECO:0000313" key="1">
    <source>
        <dbReference type="EMBL" id="KAF9517548.1"/>
    </source>
</evidence>
<evidence type="ECO:0000313" key="2">
    <source>
        <dbReference type="Proteomes" id="UP000886523"/>
    </source>
</evidence>
<gene>
    <name evidence="1" type="ORF">BS47DRAFT_507317</name>
</gene>
<dbReference type="EMBL" id="MU128931">
    <property type="protein sequence ID" value="KAF9517548.1"/>
    <property type="molecule type" value="Genomic_DNA"/>
</dbReference>
<dbReference type="AlphaFoldDB" id="A0A9P6B4G8"/>
<protein>
    <submittedName>
        <fullName evidence="1">Uncharacterized protein</fullName>
    </submittedName>
</protein>
<keyword evidence="2" id="KW-1185">Reference proteome</keyword>